<dbReference type="GO" id="GO:0015562">
    <property type="term" value="F:efflux transmembrane transporter activity"/>
    <property type="evidence" value="ECO:0007669"/>
    <property type="project" value="InterPro"/>
</dbReference>
<gene>
    <name evidence="3" type="ORF">FIM25_09085</name>
</gene>
<proteinExistence type="inferred from homology"/>
<dbReference type="InterPro" id="IPR003423">
    <property type="entry name" value="OMP_efflux"/>
</dbReference>
<evidence type="ECO:0000256" key="2">
    <source>
        <dbReference type="SAM" id="SignalP"/>
    </source>
</evidence>
<reference evidence="3 4" key="1">
    <citation type="submission" date="2019-06" db="EMBL/GenBank/DDBJ databases">
        <title>Desulfobotulus mexicanus sp. nov., a novel sulfate-reducing bacterium isolated from the sediment of an alkaline crater lake in Mexico.</title>
        <authorList>
            <person name="Hirschler-Rea A."/>
        </authorList>
    </citation>
    <scope>NUCLEOTIDE SEQUENCE [LARGE SCALE GENOMIC DNA]</scope>
    <source>
        <strain evidence="3 4">PAR22N</strain>
    </source>
</reference>
<evidence type="ECO:0000313" key="4">
    <source>
        <dbReference type="Proteomes" id="UP000321899"/>
    </source>
</evidence>
<sequence length="458" mass="50810">MKIWRVLFILFPAFFFWPSVLAAGAFSQAQIRPEPVPGEILSLKEMLTLSREGNPDMEEARARILEADALFREAGSGFWPVFGVSLAWTQGDAPSSYLFKTIDQRRLPQDVNFNDPGSFHNAEAVLWGRMQLYDGGRTGIFRQMADMGRKEAALGLEHRGNRLGAAVIQTFFHVKAAEEFLGIAEESIAAVSRQLEVMEVQYRGGGVLKSDLLSLEVRLAEVMEEKVRSENRLKMASSALSGLLGFCPGQGIRPGRADLVLPDMPLEGDAAMALALEHRADLKAMKISMQRYRKAVDAEGRRMLPGVTLQGRYWHDDPDAAFDKNRENWEVSLKASWEIFDGFSRKAGKEGALARKAGEEARARKLILVVRQEVEEGLSAVSGAKARHRVAQRAVALAGESLDLVRRQYEGGAVDVTRYLQAELDYNRARVRRTAAFYDQEGARADLARALGLLAGEV</sequence>
<protein>
    <submittedName>
        <fullName evidence="3">TolC family protein</fullName>
    </submittedName>
</protein>
<dbReference type="PANTHER" id="PTHR30203">
    <property type="entry name" value="OUTER MEMBRANE CATION EFFLUX PROTEIN"/>
    <property type="match status" value="1"/>
</dbReference>
<name>A0A5S5MFS1_9BACT</name>
<dbReference type="InterPro" id="IPR010131">
    <property type="entry name" value="MdtP/NodT-like"/>
</dbReference>
<dbReference type="Pfam" id="PF02321">
    <property type="entry name" value="OEP"/>
    <property type="match status" value="2"/>
</dbReference>
<evidence type="ECO:0000256" key="1">
    <source>
        <dbReference type="ARBA" id="ARBA00007613"/>
    </source>
</evidence>
<dbReference type="EMBL" id="VDMB01000010">
    <property type="protein sequence ID" value="TYT74517.1"/>
    <property type="molecule type" value="Genomic_DNA"/>
</dbReference>
<dbReference type="Proteomes" id="UP000321899">
    <property type="component" value="Unassembled WGS sequence"/>
</dbReference>
<dbReference type="PANTHER" id="PTHR30203:SF30">
    <property type="entry name" value="OUTER MEMBRANE PROTEIN-RELATED"/>
    <property type="match status" value="1"/>
</dbReference>
<comment type="similarity">
    <text evidence="1">Belongs to the outer membrane factor (OMF) (TC 1.B.17) family.</text>
</comment>
<keyword evidence="2" id="KW-0732">Signal</keyword>
<dbReference type="AlphaFoldDB" id="A0A5S5MFS1"/>
<dbReference type="OrthoDB" id="13803at2"/>
<feature type="signal peptide" evidence="2">
    <location>
        <begin position="1"/>
        <end position="22"/>
    </location>
</feature>
<dbReference type="SUPFAM" id="SSF56954">
    <property type="entry name" value="Outer membrane efflux proteins (OEP)"/>
    <property type="match status" value="1"/>
</dbReference>
<organism evidence="3 4">
    <name type="scientific">Desulfobotulus mexicanus</name>
    <dbReference type="NCBI Taxonomy" id="2586642"/>
    <lineage>
        <taxon>Bacteria</taxon>
        <taxon>Pseudomonadati</taxon>
        <taxon>Thermodesulfobacteriota</taxon>
        <taxon>Desulfobacteria</taxon>
        <taxon>Desulfobacterales</taxon>
        <taxon>Desulfobacteraceae</taxon>
        <taxon>Desulfobotulus</taxon>
    </lineage>
</organism>
<dbReference type="Gene3D" id="1.20.1600.10">
    <property type="entry name" value="Outer membrane efflux proteins (OEP)"/>
    <property type="match status" value="1"/>
</dbReference>
<feature type="chain" id="PRO_5024355801" evidence="2">
    <location>
        <begin position="23"/>
        <end position="458"/>
    </location>
</feature>
<evidence type="ECO:0000313" key="3">
    <source>
        <dbReference type="EMBL" id="TYT74517.1"/>
    </source>
</evidence>
<comment type="caution">
    <text evidence="3">The sequence shown here is derived from an EMBL/GenBank/DDBJ whole genome shotgun (WGS) entry which is preliminary data.</text>
</comment>
<accession>A0A5S5MFS1</accession>
<keyword evidence="4" id="KW-1185">Reference proteome</keyword>